<comment type="caution">
    <text evidence="1">The sequence shown here is derived from an EMBL/GenBank/DDBJ whole genome shotgun (WGS) entry which is preliminary data.</text>
</comment>
<name>A0AAE0X2V2_9PEZI</name>
<evidence type="ECO:0000313" key="1">
    <source>
        <dbReference type="EMBL" id="KAK3683716.1"/>
    </source>
</evidence>
<protein>
    <submittedName>
        <fullName evidence="1">Uncharacterized protein</fullName>
    </submittedName>
</protein>
<gene>
    <name evidence="1" type="ORF">B0T22DRAFT_468643</name>
</gene>
<evidence type="ECO:0000313" key="2">
    <source>
        <dbReference type="Proteomes" id="UP001270362"/>
    </source>
</evidence>
<reference evidence="1" key="2">
    <citation type="submission" date="2023-06" db="EMBL/GenBank/DDBJ databases">
        <authorList>
            <consortium name="Lawrence Berkeley National Laboratory"/>
            <person name="Haridas S."/>
            <person name="Hensen N."/>
            <person name="Bonometti L."/>
            <person name="Westerberg I."/>
            <person name="Brannstrom I.O."/>
            <person name="Guillou S."/>
            <person name="Cros-Aarteil S."/>
            <person name="Calhoun S."/>
            <person name="Kuo A."/>
            <person name="Mondo S."/>
            <person name="Pangilinan J."/>
            <person name="Riley R."/>
            <person name="Labutti K."/>
            <person name="Andreopoulos B."/>
            <person name="Lipzen A."/>
            <person name="Chen C."/>
            <person name="Yanf M."/>
            <person name="Daum C."/>
            <person name="Ng V."/>
            <person name="Clum A."/>
            <person name="Steindorff A."/>
            <person name="Ohm R."/>
            <person name="Martin F."/>
            <person name="Silar P."/>
            <person name="Natvig D."/>
            <person name="Lalanne C."/>
            <person name="Gautier V."/>
            <person name="Ament-Velasquez S.L."/>
            <person name="Kruys A."/>
            <person name="Hutchinson M.I."/>
            <person name="Powell A.J."/>
            <person name="Barry K."/>
            <person name="Miller A.N."/>
            <person name="Grigoriev I.V."/>
            <person name="Debuchy R."/>
            <person name="Gladieux P."/>
            <person name="Thoren M.H."/>
            <person name="Johannesson H."/>
        </authorList>
    </citation>
    <scope>NUCLEOTIDE SEQUENCE</scope>
    <source>
        <strain evidence="1">CBS 314.62</strain>
    </source>
</reference>
<accession>A0AAE0X2V2</accession>
<reference evidence="1" key="1">
    <citation type="journal article" date="2023" name="Mol. Phylogenet. Evol.">
        <title>Genome-scale phylogeny and comparative genomics of the fungal order Sordariales.</title>
        <authorList>
            <person name="Hensen N."/>
            <person name="Bonometti L."/>
            <person name="Westerberg I."/>
            <person name="Brannstrom I.O."/>
            <person name="Guillou S."/>
            <person name="Cros-Aarteil S."/>
            <person name="Calhoun S."/>
            <person name="Haridas S."/>
            <person name="Kuo A."/>
            <person name="Mondo S."/>
            <person name="Pangilinan J."/>
            <person name="Riley R."/>
            <person name="LaButti K."/>
            <person name="Andreopoulos B."/>
            <person name="Lipzen A."/>
            <person name="Chen C."/>
            <person name="Yan M."/>
            <person name="Daum C."/>
            <person name="Ng V."/>
            <person name="Clum A."/>
            <person name="Steindorff A."/>
            <person name="Ohm R.A."/>
            <person name="Martin F."/>
            <person name="Silar P."/>
            <person name="Natvig D.O."/>
            <person name="Lalanne C."/>
            <person name="Gautier V."/>
            <person name="Ament-Velasquez S.L."/>
            <person name="Kruys A."/>
            <person name="Hutchinson M.I."/>
            <person name="Powell A.J."/>
            <person name="Barry K."/>
            <person name="Miller A.N."/>
            <person name="Grigoriev I.V."/>
            <person name="Debuchy R."/>
            <person name="Gladieux P."/>
            <person name="Hiltunen Thoren M."/>
            <person name="Johannesson H."/>
        </authorList>
    </citation>
    <scope>NUCLEOTIDE SEQUENCE</scope>
    <source>
        <strain evidence="1">CBS 314.62</strain>
    </source>
</reference>
<dbReference type="EMBL" id="JAULSO010000004">
    <property type="protein sequence ID" value="KAK3683716.1"/>
    <property type="molecule type" value="Genomic_DNA"/>
</dbReference>
<sequence length="136" mass="14570">MQETQPNNDVSRLLAILLMGVGGVAGSCPAKLGALFASNALLDIRGASSMSPFSSAALPLRGHANGRVDLAHGPIGDWGWWEMTASRRRTRSYMSWKKPLYAVVRVASSPSRPLQPTIAILWWGGCMHDGINPGAE</sequence>
<proteinExistence type="predicted"/>
<organism evidence="1 2">
    <name type="scientific">Podospora appendiculata</name>
    <dbReference type="NCBI Taxonomy" id="314037"/>
    <lineage>
        <taxon>Eukaryota</taxon>
        <taxon>Fungi</taxon>
        <taxon>Dikarya</taxon>
        <taxon>Ascomycota</taxon>
        <taxon>Pezizomycotina</taxon>
        <taxon>Sordariomycetes</taxon>
        <taxon>Sordariomycetidae</taxon>
        <taxon>Sordariales</taxon>
        <taxon>Podosporaceae</taxon>
        <taxon>Podospora</taxon>
    </lineage>
</organism>
<dbReference type="Proteomes" id="UP001270362">
    <property type="component" value="Unassembled WGS sequence"/>
</dbReference>
<dbReference type="AlphaFoldDB" id="A0AAE0X2V2"/>
<keyword evidence="2" id="KW-1185">Reference proteome</keyword>